<feature type="region of interest" description="Disordered" evidence="5">
    <location>
        <begin position="381"/>
        <end position="479"/>
    </location>
</feature>
<dbReference type="InterPro" id="IPR017930">
    <property type="entry name" value="Myb_dom"/>
</dbReference>
<dbReference type="Proteomes" id="UP000663760">
    <property type="component" value="Chromosome 2"/>
</dbReference>
<dbReference type="GO" id="GO:0003677">
    <property type="term" value="F:DNA binding"/>
    <property type="evidence" value="ECO:0007669"/>
    <property type="project" value="UniProtKB-KW"/>
</dbReference>
<dbReference type="InterPro" id="IPR006447">
    <property type="entry name" value="Myb_dom_plants"/>
</dbReference>
<feature type="compositionally biased region" description="Basic and acidic residues" evidence="5">
    <location>
        <begin position="405"/>
        <end position="440"/>
    </location>
</feature>
<name>A0A7I8K1C4_SPIIN</name>
<accession>A0A7I8K1C4</accession>
<dbReference type="PANTHER" id="PTHR31499:SF80">
    <property type="entry name" value="HTH MYB-TYPE DOMAIN-CONTAINING PROTEIN"/>
    <property type="match status" value="1"/>
</dbReference>
<dbReference type="GO" id="GO:0003700">
    <property type="term" value="F:DNA-binding transcription factor activity"/>
    <property type="evidence" value="ECO:0007669"/>
    <property type="project" value="InterPro"/>
</dbReference>
<keyword evidence="2" id="KW-0238">DNA-binding</keyword>
<proteinExistence type="predicted"/>
<evidence type="ECO:0000256" key="5">
    <source>
        <dbReference type="SAM" id="MobiDB-lite"/>
    </source>
</evidence>
<dbReference type="AlphaFoldDB" id="A0A7I8K1C4"/>
<feature type="region of interest" description="Disordered" evidence="5">
    <location>
        <begin position="1"/>
        <end position="32"/>
    </location>
</feature>
<organism evidence="7 8">
    <name type="scientific">Spirodela intermedia</name>
    <name type="common">Intermediate duckweed</name>
    <dbReference type="NCBI Taxonomy" id="51605"/>
    <lineage>
        <taxon>Eukaryota</taxon>
        <taxon>Viridiplantae</taxon>
        <taxon>Streptophyta</taxon>
        <taxon>Embryophyta</taxon>
        <taxon>Tracheophyta</taxon>
        <taxon>Spermatophyta</taxon>
        <taxon>Magnoliopsida</taxon>
        <taxon>Liliopsida</taxon>
        <taxon>Araceae</taxon>
        <taxon>Lemnoideae</taxon>
        <taxon>Spirodela</taxon>
    </lineage>
</organism>
<dbReference type="InterPro" id="IPR025756">
    <property type="entry name" value="Myb_CC_LHEQLE"/>
</dbReference>
<dbReference type="NCBIfam" id="TIGR01557">
    <property type="entry name" value="myb_SHAQKYF"/>
    <property type="match status" value="1"/>
</dbReference>
<dbReference type="Gene3D" id="1.10.10.60">
    <property type="entry name" value="Homeodomain-like"/>
    <property type="match status" value="1"/>
</dbReference>
<evidence type="ECO:0000256" key="2">
    <source>
        <dbReference type="ARBA" id="ARBA00023125"/>
    </source>
</evidence>
<keyword evidence="8" id="KW-1185">Reference proteome</keyword>
<dbReference type="InterPro" id="IPR009057">
    <property type="entry name" value="Homeodomain-like_sf"/>
</dbReference>
<dbReference type="InterPro" id="IPR001005">
    <property type="entry name" value="SANT/Myb"/>
</dbReference>
<evidence type="ECO:0000313" key="8">
    <source>
        <dbReference type="Proteomes" id="UP000663760"/>
    </source>
</evidence>
<keyword evidence="1" id="KW-0805">Transcription regulation</keyword>
<dbReference type="InterPro" id="IPR046955">
    <property type="entry name" value="PHR1-like"/>
</dbReference>
<reference evidence="7" key="1">
    <citation type="submission" date="2020-02" db="EMBL/GenBank/DDBJ databases">
        <authorList>
            <person name="Scholz U."/>
            <person name="Mascher M."/>
            <person name="Fiebig A."/>
        </authorList>
    </citation>
    <scope>NUCLEOTIDE SEQUENCE</scope>
</reference>
<feature type="compositionally biased region" description="Polar residues" evidence="5">
    <location>
        <begin position="390"/>
        <end position="403"/>
    </location>
</feature>
<gene>
    <name evidence="7" type="ORF">SI8410_02002032</name>
</gene>
<dbReference type="PROSITE" id="PS51294">
    <property type="entry name" value="HTH_MYB"/>
    <property type="match status" value="1"/>
</dbReference>
<sequence>MNQPPLSRSGVSRVMSSSSPVMPSPVEGKYPKLPDSLLVSMERERRTNVLSPNPTCLVSNSGVVGPLFSSDSGISSNLQFSSMSPHGRHPSSSCISPTPNSGASFLLAISSNSGMFQPSSSSCLSRDSSELIWSPETIEDFLVGDGAPVENAQRQSATIVSAEDPKQHDWPDWVGSDDLGSSWNEYLLDTDATATESKVLCAAPQPLTQVAAQQPHILQQLPSHSGDIFLNNCTSPSASNAPVKQRMRWTPELHERFVEAVNQLGGSERATPKGVLKLMKVDNLTIYHVKSHLQKYRTARYRPESSEGTGEKKVSAIDKISSLDRKSGIDITEALRLQMEVQKQLHEQLEIQRNLQLRIEEQGRYLQMMFEKQCKTGKEMFNLPPASDIPSVQSLGMNQSNHGSEAPEKDPSRACDQVRADLERAEESPRKVGAELKMSEAEPSADITLSDIGEPQSPPLKRARESNEANPSVPAAASD</sequence>
<dbReference type="Pfam" id="PF00249">
    <property type="entry name" value="Myb_DNA-binding"/>
    <property type="match status" value="1"/>
</dbReference>
<protein>
    <recommendedName>
        <fullName evidence="6">HTH myb-type domain-containing protein</fullName>
    </recommendedName>
</protein>
<feature type="domain" description="HTH myb-type" evidence="6">
    <location>
        <begin position="241"/>
        <end position="301"/>
    </location>
</feature>
<dbReference type="PANTHER" id="PTHR31499">
    <property type="entry name" value="MYB FAMILY TRANSCRIPTION FACTOR PHL11"/>
    <property type="match status" value="1"/>
</dbReference>
<evidence type="ECO:0000256" key="1">
    <source>
        <dbReference type="ARBA" id="ARBA00023015"/>
    </source>
</evidence>
<feature type="compositionally biased region" description="Low complexity" evidence="5">
    <location>
        <begin position="7"/>
        <end position="26"/>
    </location>
</feature>
<dbReference type="OrthoDB" id="551907at2759"/>
<evidence type="ECO:0000313" key="7">
    <source>
        <dbReference type="EMBL" id="CAA7390570.1"/>
    </source>
</evidence>
<dbReference type="SUPFAM" id="SSF46689">
    <property type="entry name" value="Homeodomain-like"/>
    <property type="match status" value="1"/>
</dbReference>
<keyword evidence="3" id="KW-0804">Transcription</keyword>
<keyword evidence="4" id="KW-0539">Nucleus</keyword>
<dbReference type="EMBL" id="LR746265">
    <property type="protein sequence ID" value="CAA7390570.1"/>
    <property type="molecule type" value="Genomic_DNA"/>
</dbReference>
<evidence type="ECO:0000256" key="4">
    <source>
        <dbReference type="ARBA" id="ARBA00023242"/>
    </source>
</evidence>
<dbReference type="FunFam" id="1.10.10.60:FF:000002">
    <property type="entry name" value="Myb family transcription factor"/>
    <property type="match status" value="1"/>
</dbReference>
<dbReference type="Pfam" id="PF14379">
    <property type="entry name" value="Myb_CC_LHEQLE"/>
    <property type="match status" value="1"/>
</dbReference>
<evidence type="ECO:0000259" key="6">
    <source>
        <dbReference type="PROSITE" id="PS51294"/>
    </source>
</evidence>
<evidence type="ECO:0000256" key="3">
    <source>
        <dbReference type="ARBA" id="ARBA00023163"/>
    </source>
</evidence>